<dbReference type="Proteomes" id="UP000075243">
    <property type="component" value="Unassembled WGS sequence"/>
</dbReference>
<protein>
    <submittedName>
        <fullName evidence="1">Retrovirus-related Pol polyprotein from transposon TNT 1-94</fullName>
    </submittedName>
</protein>
<name>A0A151RBS0_CAJCA</name>
<dbReference type="AlphaFoldDB" id="A0A151RBS0"/>
<sequence length="68" mass="7594">MRSNHLKVIGYLDFDFAGCVDSRKSTIDYVFLLARGAISWKSAKQKIVASSTMEDKFVACFKATIQAN</sequence>
<dbReference type="EMBL" id="KQ483870">
    <property type="protein sequence ID" value="KYP39929.1"/>
    <property type="molecule type" value="Genomic_DNA"/>
</dbReference>
<dbReference type="STRING" id="3821.A0A151RBS0"/>
<keyword evidence="2" id="KW-1185">Reference proteome</keyword>
<evidence type="ECO:0000313" key="1">
    <source>
        <dbReference type="EMBL" id="KYP39929.1"/>
    </source>
</evidence>
<evidence type="ECO:0000313" key="2">
    <source>
        <dbReference type="Proteomes" id="UP000075243"/>
    </source>
</evidence>
<gene>
    <name evidence="1" type="ORF">KK1_038737</name>
</gene>
<dbReference type="CDD" id="cd09272">
    <property type="entry name" value="RNase_HI_RT_Ty1"/>
    <property type="match status" value="1"/>
</dbReference>
<dbReference type="PANTHER" id="PTHR11439">
    <property type="entry name" value="GAG-POL-RELATED RETROTRANSPOSON"/>
    <property type="match status" value="1"/>
</dbReference>
<organism evidence="1 2">
    <name type="scientific">Cajanus cajan</name>
    <name type="common">Pigeon pea</name>
    <name type="synonym">Cajanus indicus</name>
    <dbReference type="NCBI Taxonomy" id="3821"/>
    <lineage>
        <taxon>Eukaryota</taxon>
        <taxon>Viridiplantae</taxon>
        <taxon>Streptophyta</taxon>
        <taxon>Embryophyta</taxon>
        <taxon>Tracheophyta</taxon>
        <taxon>Spermatophyta</taxon>
        <taxon>Magnoliopsida</taxon>
        <taxon>eudicotyledons</taxon>
        <taxon>Gunneridae</taxon>
        <taxon>Pentapetalae</taxon>
        <taxon>rosids</taxon>
        <taxon>fabids</taxon>
        <taxon>Fabales</taxon>
        <taxon>Fabaceae</taxon>
        <taxon>Papilionoideae</taxon>
        <taxon>50 kb inversion clade</taxon>
        <taxon>NPAAA clade</taxon>
        <taxon>indigoferoid/millettioid clade</taxon>
        <taxon>Phaseoleae</taxon>
        <taxon>Cajanus</taxon>
    </lineage>
</organism>
<proteinExistence type="predicted"/>
<reference evidence="1" key="1">
    <citation type="journal article" date="2012" name="Nat. Biotechnol.">
        <title>Draft genome sequence of pigeonpea (Cajanus cajan), an orphan legume crop of resource-poor farmers.</title>
        <authorList>
            <person name="Varshney R.K."/>
            <person name="Chen W."/>
            <person name="Li Y."/>
            <person name="Bharti A.K."/>
            <person name="Saxena R.K."/>
            <person name="Schlueter J.A."/>
            <person name="Donoghue M.T."/>
            <person name="Azam S."/>
            <person name="Fan G."/>
            <person name="Whaley A.M."/>
            <person name="Farmer A.D."/>
            <person name="Sheridan J."/>
            <person name="Iwata A."/>
            <person name="Tuteja R."/>
            <person name="Penmetsa R.V."/>
            <person name="Wu W."/>
            <person name="Upadhyaya H.D."/>
            <person name="Yang S.P."/>
            <person name="Shah T."/>
            <person name="Saxena K.B."/>
            <person name="Michael T."/>
            <person name="McCombie W.R."/>
            <person name="Yang B."/>
            <person name="Zhang G."/>
            <person name="Yang H."/>
            <person name="Wang J."/>
            <person name="Spillane C."/>
            <person name="Cook D.R."/>
            <person name="May G.D."/>
            <person name="Xu X."/>
            <person name="Jackson S.A."/>
        </authorList>
    </citation>
    <scope>NUCLEOTIDE SEQUENCE [LARGE SCALE GENOMIC DNA]</scope>
</reference>
<dbReference type="Gramene" id="C.cajan_36671.t">
    <property type="protein sequence ID" value="C.cajan_36671.t.cds1"/>
    <property type="gene ID" value="C.cajan_36671"/>
</dbReference>
<dbReference type="PANTHER" id="PTHR11439:SF467">
    <property type="entry name" value="INTEGRASE CATALYTIC DOMAIN-CONTAINING PROTEIN"/>
    <property type="match status" value="1"/>
</dbReference>
<accession>A0A151RBS0</accession>